<evidence type="ECO:0000313" key="2">
    <source>
        <dbReference type="EMBL" id="OYD80960.1"/>
    </source>
</evidence>
<sequence length="302" mass="32556">MNKERLDKQRRQARALARIAQEERERTLAALAETEDGKRLLVLMSDLGAEPVEAWPDLVAGKPWLLAAPSDFRTTAVRLIDDAYCARLNAAGLDPMDEPLPWEDASPFQQIRWTLAAPLTPTPQPAKVSLKLMLNMTLTGPDDVPVLRATVAALHGALFGSTSLTPAADAPAIGEDEPTKRKRRTKAEIEADNAAAEAAKNATAQPAAATPEPAPAPTDEDDVLAMLDDTPAEPEAPKNPWDACYSTTYTQDQINKAFRDWAIKAGSAATRAVLNHLKVGKSSEIKPEQFGELMAVLAGKPI</sequence>
<comment type="caution">
    <text evidence="2">The sequence shown here is derived from an EMBL/GenBank/DDBJ whole genome shotgun (WGS) entry which is preliminary data.</text>
</comment>
<keyword evidence="2" id="KW-0614">Plasmid</keyword>
<gene>
    <name evidence="2" type="ORF">CHT98_28605</name>
</gene>
<evidence type="ECO:0000256" key="1">
    <source>
        <dbReference type="SAM" id="MobiDB-lite"/>
    </source>
</evidence>
<proteinExistence type="predicted"/>
<reference evidence="2 3" key="1">
    <citation type="submission" date="2017-07" db="EMBL/GenBank/DDBJ databases">
        <title>Whole genome sequence of Azospirillum brasilense 2A1, a potential biofertilizer strain.</title>
        <authorList>
            <person name="Fontana C.A."/>
            <person name="Toffoli L.M."/>
            <person name="Salazar S.M."/>
            <person name="Puglisi E."/>
            <person name="Pedraza R."/>
            <person name="Bassi D."/>
            <person name="Cocconcelli P.S."/>
        </authorList>
    </citation>
    <scope>NUCLEOTIDE SEQUENCE [LARGE SCALE GENOMIC DNA]</scope>
    <source>
        <strain evidence="2 3">2A1</strain>
        <plasmid evidence="2">unnamed</plasmid>
    </source>
</reference>
<organism evidence="2 3">
    <name type="scientific">Azospirillum brasilense</name>
    <dbReference type="NCBI Taxonomy" id="192"/>
    <lineage>
        <taxon>Bacteria</taxon>
        <taxon>Pseudomonadati</taxon>
        <taxon>Pseudomonadota</taxon>
        <taxon>Alphaproteobacteria</taxon>
        <taxon>Rhodospirillales</taxon>
        <taxon>Azospirillaceae</taxon>
        <taxon>Azospirillum</taxon>
    </lineage>
</organism>
<feature type="compositionally biased region" description="Low complexity" evidence="1">
    <location>
        <begin position="192"/>
        <end position="211"/>
    </location>
</feature>
<dbReference type="RefSeq" id="WP_094306776.1">
    <property type="nucleotide sequence ID" value="NZ_NOWT01000041.1"/>
</dbReference>
<evidence type="ECO:0000313" key="3">
    <source>
        <dbReference type="Proteomes" id="UP000215367"/>
    </source>
</evidence>
<name>A0A235H588_AZOBR</name>
<geneLocation type="plasmid" evidence="2">
    <name>unnamed</name>
</geneLocation>
<dbReference type="AlphaFoldDB" id="A0A235H588"/>
<dbReference type="Proteomes" id="UP000215367">
    <property type="component" value="Unassembled WGS sequence"/>
</dbReference>
<feature type="region of interest" description="Disordered" evidence="1">
    <location>
        <begin position="165"/>
        <end position="221"/>
    </location>
</feature>
<protein>
    <submittedName>
        <fullName evidence="2">Uncharacterized protein</fullName>
    </submittedName>
</protein>
<dbReference type="EMBL" id="NOWT01000041">
    <property type="protein sequence ID" value="OYD80960.1"/>
    <property type="molecule type" value="Genomic_DNA"/>
</dbReference>
<accession>A0A235H588</accession>